<accession>A0A821XHK5</accession>
<evidence type="ECO:0000256" key="14">
    <source>
        <dbReference type="ARBA" id="ARBA00026095"/>
    </source>
</evidence>
<evidence type="ECO:0000256" key="16">
    <source>
        <dbReference type="ARBA" id="ARBA00049548"/>
    </source>
</evidence>
<evidence type="ECO:0000256" key="12">
    <source>
        <dbReference type="ARBA" id="ARBA00025712"/>
    </source>
</evidence>
<evidence type="ECO:0000256" key="13">
    <source>
        <dbReference type="ARBA" id="ARBA00025729"/>
    </source>
</evidence>
<dbReference type="PANTHER" id="PTHR21266:SF32">
    <property type="entry name" value="CHOLESTEROL 7-DESATURASE NVD"/>
    <property type="match status" value="1"/>
</dbReference>
<dbReference type="GO" id="GO:0005737">
    <property type="term" value="C:cytoplasm"/>
    <property type="evidence" value="ECO:0007669"/>
    <property type="project" value="TreeGrafter"/>
</dbReference>
<proteinExistence type="inferred from homology"/>
<comment type="catalytic activity">
    <reaction evidence="15">
        <text>cholesterol + NADH + O2 + H(+) = 7-dehydrocholesterol + NAD(+) + 2 H2O</text>
        <dbReference type="Rhea" id="RHEA:51644"/>
        <dbReference type="ChEBI" id="CHEBI:15377"/>
        <dbReference type="ChEBI" id="CHEBI:15378"/>
        <dbReference type="ChEBI" id="CHEBI:15379"/>
        <dbReference type="ChEBI" id="CHEBI:16113"/>
        <dbReference type="ChEBI" id="CHEBI:17759"/>
        <dbReference type="ChEBI" id="CHEBI:57540"/>
        <dbReference type="ChEBI" id="CHEBI:57945"/>
        <dbReference type="EC" id="1.14.19.21"/>
    </reaction>
    <physiologicalReaction direction="left-to-right" evidence="15">
        <dbReference type="Rhea" id="RHEA:51645"/>
    </physiologicalReaction>
</comment>
<evidence type="ECO:0000256" key="10">
    <source>
        <dbReference type="ARBA" id="ARBA00023014"/>
    </source>
</evidence>
<comment type="catalytic activity">
    <reaction evidence="16">
        <text>cholesterol + NADPH + O2 + H(+) = 7-dehydrocholesterol + NADP(+) + 2 H2O</text>
        <dbReference type="Rhea" id="RHEA:45024"/>
        <dbReference type="ChEBI" id="CHEBI:15377"/>
        <dbReference type="ChEBI" id="CHEBI:15378"/>
        <dbReference type="ChEBI" id="CHEBI:15379"/>
        <dbReference type="ChEBI" id="CHEBI:16113"/>
        <dbReference type="ChEBI" id="CHEBI:17759"/>
        <dbReference type="ChEBI" id="CHEBI:57783"/>
        <dbReference type="ChEBI" id="CHEBI:58349"/>
        <dbReference type="EC" id="1.14.19.21"/>
    </reaction>
    <physiologicalReaction direction="left-to-right" evidence="16">
        <dbReference type="Rhea" id="RHEA:45025"/>
    </physiologicalReaction>
</comment>
<evidence type="ECO:0000313" key="19">
    <source>
        <dbReference type="EMBL" id="CAF4942671.1"/>
    </source>
</evidence>
<evidence type="ECO:0000256" key="17">
    <source>
        <dbReference type="SAM" id="Phobius"/>
    </source>
</evidence>
<dbReference type="Proteomes" id="UP000663880">
    <property type="component" value="Unassembled WGS sequence"/>
</dbReference>
<comment type="cofactor">
    <cofactor evidence="1">
        <name>Fe cation</name>
        <dbReference type="ChEBI" id="CHEBI:24875"/>
    </cofactor>
</comment>
<keyword evidence="8" id="KW-0560">Oxidoreductase</keyword>
<dbReference type="PANTHER" id="PTHR21266">
    <property type="entry name" value="IRON-SULFUR DOMAIN CONTAINING PROTEIN"/>
    <property type="match status" value="1"/>
</dbReference>
<keyword evidence="20" id="KW-1185">Reference proteome</keyword>
<evidence type="ECO:0000256" key="8">
    <source>
        <dbReference type="ARBA" id="ARBA00023002"/>
    </source>
</evidence>
<feature type="domain" description="Rieske" evidence="18">
    <location>
        <begin position="118"/>
        <end position="221"/>
    </location>
</feature>
<evidence type="ECO:0000256" key="1">
    <source>
        <dbReference type="ARBA" id="ARBA00001962"/>
    </source>
</evidence>
<dbReference type="EC" id="1.14.19.21" evidence="14"/>
<evidence type="ECO:0000256" key="3">
    <source>
        <dbReference type="ARBA" id="ARBA00004972"/>
    </source>
</evidence>
<keyword evidence="10" id="KW-0411">Iron-sulfur</keyword>
<evidence type="ECO:0000256" key="4">
    <source>
        <dbReference type="ARBA" id="ARBA00022692"/>
    </source>
</evidence>
<dbReference type="Gene3D" id="3.90.380.10">
    <property type="entry name" value="Naphthalene 1,2-dioxygenase Alpha Subunit, Chain A, domain 1"/>
    <property type="match status" value="1"/>
</dbReference>
<dbReference type="GO" id="GO:0016020">
    <property type="term" value="C:membrane"/>
    <property type="evidence" value="ECO:0007669"/>
    <property type="project" value="UniProtKB-SubCell"/>
</dbReference>
<keyword evidence="4 17" id="KW-0812">Transmembrane</keyword>
<evidence type="ECO:0000256" key="11">
    <source>
        <dbReference type="ARBA" id="ARBA00023136"/>
    </source>
</evidence>
<keyword evidence="9" id="KW-0408">Iron</keyword>
<comment type="caution">
    <text evidence="19">The sequence shown here is derived from an EMBL/GenBank/DDBJ whole genome shotgun (WGS) entry which is preliminary data.</text>
</comment>
<dbReference type="OrthoDB" id="426882at2759"/>
<dbReference type="PROSITE" id="PS51296">
    <property type="entry name" value="RIESKE"/>
    <property type="match status" value="1"/>
</dbReference>
<keyword evidence="5" id="KW-0001">2Fe-2S</keyword>
<gene>
    <name evidence="19" type="ORF">PMACD_LOCUS14875</name>
</gene>
<evidence type="ECO:0000256" key="15">
    <source>
        <dbReference type="ARBA" id="ARBA00047853"/>
    </source>
</evidence>
<evidence type="ECO:0000313" key="20">
    <source>
        <dbReference type="Proteomes" id="UP000663880"/>
    </source>
</evidence>
<dbReference type="InterPro" id="IPR017941">
    <property type="entry name" value="Rieske_2Fe-2S"/>
</dbReference>
<dbReference type="GO" id="GO:0046872">
    <property type="term" value="F:metal ion binding"/>
    <property type="evidence" value="ECO:0007669"/>
    <property type="project" value="UniProtKB-KW"/>
</dbReference>
<dbReference type="SUPFAM" id="SSF55961">
    <property type="entry name" value="Bet v1-like"/>
    <property type="match status" value="1"/>
</dbReference>
<dbReference type="AlphaFoldDB" id="A0A821XHK5"/>
<evidence type="ECO:0000256" key="6">
    <source>
        <dbReference type="ARBA" id="ARBA00022723"/>
    </source>
</evidence>
<keyword evidence="7 17" id="KW-1133">Transmembrane helix</keyword>
<organism evidence="19 20">
    <name type="scientific">Pieris macdunnoughi</name>
    <dbReference type="NCBI Taxonomy" id="345717"/>
    <lineage>
        <taxon>Eukaryota</taxon>
        <taxon>Metazoa</taxon>
        <taxon>Ecdysozoa</taxon>
        <taxon>Arthropoda</taxon>
        <taxon>Hexapoda</taxon>
        <taxon>Insecta</taxon>
        <taxon>Pterygota</taxon>
        <taxon>Neoptera</taxon>
        <taxon>Endopterygota</taxon>
        <taxon>Lepidoptera</taxon>
        <taxon>Glossata</taxon>
        <taxon>Ditrysia</taxon>
        <taxon>Papilionoidea</taxon>
        <taxon>Pieridae</taxon>
        <taxon>Pierinae</taxon>
        <taxon>Pieris</taxon>
    </lineage>
</organism>
<dbReference type="SUPFAM" id="SSF50022">
    <property type="entry name" value="ISP domain"/>
    <property type="match status" value="1"/>
</dbReference>
<dbReference type="InterPro" id="IPR045605">
    <property type="entry name" value="KshA-like_C"/>
</dbReference>
<comment type="pathway">
    <text evidence="3">Hormone biosynthesis.</text>
</comment>
<comment type="similarity">
    <text evidence="13">Belongs to the cholesterol 7-desaturase family.</text>
</comment>
<keyword evidence="6" id="KW-0479">Metal-binding</keyword>
<dbReference type="InterPro" id="IPR050584">
    <property type="entry name" value="Cholesterol_7-desaturase"/>
</dbReference>
<dbReference type="EMBL" id="CAJOBZ010000068">
    <property type="protein sequence ID" value="CAF4942671.1"/>
    <property type="molecule type" value="Genomic_DNA"/>
</dbReference>
<feature type="transmembrane region" description="Helical" evidence="17">
    <location>
        <begin position="49"/>
        <end position="68"/>
    </location>
</feature>
<evidence type="ECO:0000259" key="18">
    <source>
        <dbReference type="PROSITE" id="PS51296"/>
    </source>
</evidence>
<evidence type="ECO:0000256" key="2">
    <source>
        <dbReference type="ARBA" id="ARBA00004370"/>
    </source>
</evidence>
<dbReference type="Pfam" id="PF19298">
    <property type="entry name" value="KshA_C"/>
    <property type="match status" value="1"/>
</dbReference>
<evidence type="ECO:0000256" key="7">
    <source>
        <dbReference type="ARBA" id="ARBA00022989"/>
    </source>
</evidence>
<dbReference type="UniPathway" id="UPA01020"/>
<comment type="pathway">
    <text evidence="12">Steroid hormone biosynthesis; dafachronic acid biosynthesis.</text>
</comment>
<dbReference type="GO" id="GO:0008203">
    <property type="term" value="P:cholesterol metabolic process"/>
    <property type="evidence" value="ECO:0007669"/>
    <property type="project" value="InterPro"/>
</dbReference>
<evidence type="ECO:0000256" key="9">
    <source>
        <dbReference type="ARBA" id="ARBA00023004"/>
    </source>
</evidence>
<keyword evidence="11 17" id="KW-0472">Membrane</keyword>
<protein>
    <recommendedName>
        <fullName evidence="14">cholesterol 7-desaturase</fullName>
        <ecNumber evidence="14">1.14.19.21</ecNumber>
    </recommendedName>
</protein>
<dbReference type="GO" id="GO:0051537">
    <property type="term" value="F:2 iron, 2 sulfur cluster binding"/>
    <property type="evidence" value="ECO:0007669"/>
    <property type="project" value="UniProtKB-KW"/>
</dbReference>
<evidence type="ECO:0000256" key="5">
    <source>
        <dbReference type="ARBA" id="ARBA00022714"/>
    </source>
</evidence>
<dbReference type="GO" id="GO:0170056">
    <property type="term" value="F:cholesterol 7-desaturase [NAD(P)H] activity"/>
    <property type="evidence" value="ECO:0007669"/>
    <property type="project" value="UniProtKB-EC"/>
</dbReference>
<dbReference type="Pfam" id="PF00355">
    <property type="entry name" value="Rieske"/>
    <property type="match status" value="1"/>
</dbReference>
<sequence>MADTHEIQIENAQCQIHKWNSEEVFLFLINLTCRLGLALFDIIFKYSNVILLCIVLLAVVYVLYKSYWSPVILIRELTHTGFDHIPYVKGRDRVLHIARSQRNRQVGERVPPPYPNGWFALAESRDLTVGKVIPVDALGQNFCLYRGEDGVARIVDAYCPHLGANLGVEGSVKGNCIECPFHHWRFGENGACTYIPDVKNIPKGISIKKWDCMEVDGAVWVWYDAEGRSPMWTVPPLPELSQWGYRGRNEFLISAHTRDIPENAADAAHLNCIHQLSFMTNIGKHLPFLNNIIGHHIWETDWTKTDESHIAQMSIDQNYMVLKCNAFPFDLRVKQIGPAHVRLHFNCIFGEAYVIQSVTPVGPMLQKVVHRIYSPTYNAIFGAILVLAEAYQFERDVVVWNNKTHVSSPPYVKADKSIRAFRDWFSQFYSEKSVSMRDAMQNPLDW</sequence>
<reference evidence="19" key="1">
    <citation type="submission" date="2021-02" db="EMBL/GenBank/DDBJ databases">
        <authorList>
            <person name="Steward A R."/>
        </authorList>
    </citation>
    <scope>NUCLEOTIDE SEQUENCE</scope>
</reference>
<comment type="subcellular location">
    <subcellularLocation>
        <location evidence="2">Membrane</location>
    </subcellularLocation>
</comment>
<name>A0A821XHK5_9NEOP</name>
<dbReference type="InterPro" id="IPR036922">
    <property type="entry name" value="Rieske_2Fe-2S_sf"/>
</dbReference>
<dbReference type="Gene3D" id="2.102.10.10">
    <property type="entry name" value="Rieske [2Fe-2S] iron-sulphur domain"/>
    <property type="match status" value="1"/>
</dbReference>